<evidence type="ECO:0000313" key="6">
    <source>
        <dbReference type="EMBL" id="EST47366.1"/>
    </source>
</evidence>
<dbReference type="Gene3D" id="3.30.60.90">
    <property type="match status" value="1"/>
</dbReference>
<dbReference type="EMBL" id="AUWU02000008">
    <property type="protein sequence ID" value="KAH0570338.1"/>
    <property type="molecule type" value="Genomic_DNA"/>
</dbReference>
<dbReference type="PANTHER" id="PTHR12374">
    <property type="entry name" value="TRANSCRIPTIONAL ADAPTOR 2 ADA2 -RELATED"/>
    <property type="match status" value="1"/>
</dbReference>
<dbReference type="InterPro" id="IPR000433">
    <property type="entry name" value="Znf_ZZ"/>
</dbReference>
<proteinExistence type="predicted"/>
<gene>
    <name evidence="6" type="ORF">SS50377_12575</name>
    <name evidence="7" type="ORF">SS50377_28314</name>
</gene>
<dbReference type="VEuPathDB" id="GiardiaDB:SS50377_28314"/>
<evidence type="ECO:0000313" key="7">
    <source>
        <dbReference type="EMBL" id="KAH0570338.1"/>
    </source>
</evidence>
<keyword evidence="3" id="KW-0862">Zinc</keyword>
<accession>V6LUI3</accession>
<keyword evidence="2 4" id="KW-0863">Zinc-finger</keyword>
<evidence type="ECO:0000313" key="8">
    <source>
        <dbReference type="Proteomes" id="UP000018208"/>
    </source>
</evidence>
<evidence type="ECO:0000256" key="4">
    <source>
        <dbReference type="PROSITE-ProRule" id="PRU00228"/>
    </source>
</evidence>
<dbReference type="InterPro" id="IPR001005">
    <property type="entry name" value="SANT/Myb"/>
</dbReference>
<protein>
    <recommendedName>
        <fullName evidence="5">ZZ-type domain-containing protein</fullName>
    </recommendedName>
</protein>
<dbReference type="Proteomes" id="UP000018208">
    <property type="component" value="Unassembled WGS sequence"/>
</dbReference>
<dbReference type="GO" id="GO:0008270">
    <property type="term" value="F:zinc ion binding"/>
    <property type="evidence" value="ECO:0007669"/>
    <property type="project" value="UniProtKB-KW"/>
</dbReference>
<keyword evidence="1" id="KW-0479">Metal-binding</keyword>
<feature type="domain" description="ZZ-type" evidence="5">
    <location>
        <begin position="16"/>
        <end position="73"/>
    </location>
</feature>
<dbReference type="Pfam" id="PF25299">
    <property type="entry name" value="ZZ_ADA2"/>
    <property type="match status" value="1"/>
</dbReference>
<name>V6LUI3_9EUKA</name>
<dbReference type="EMBL" id="KI546042">
    <property type="protein sequence ID" value="EST47366.1"/>
    <property type="molecule type" value="Genomic_DNA"/>
</dbReference>
<dbReference type="PROSITE" id="PS50135">
    <property type="entry name" value="ZF_ZZ_2"/>
    <property type="match status" value="1"/>
</dbReference>
<dbReference type="Pfam" id="PF22941">
    <property type="entry name" value="TADA2A-like_3rd"/>
    <property type="match status" value="1"/>
</dbReference>
<reference evidence="7" key="2">
    <citation type="submission" date="2020-12" db="EMBL/GenBank/DDBJ databases">
        <title>New Spironucleus salmonicida genome in near-complete chromosomes.</title>
        <authorList>
            <person name="Xu F."/>
            <person name="Kurt Z."/>
            <person name="Jimenez-Gonzalez A."/>
            <person name="Astvaldsson A."/>
            <person name="Andersson J.O."/>
            <person name="Svard S.G."/>
        </authorList>
    </citation>
    <scope>NUCLEOTIDE SEQUENCE</scope>
    <source>
        <strain evidence="7">ATCC 50377</strain>
    </source>
</reference>
<organism evidence="6">
    <name type="scientific">Spironucleus salmonicida</name>
    <dbReference type="NCBI Taxonomy" id="348837"/>
    <lineage>
        <taxon>Eukaryota</taxon>
        <taxon>Metamonada</taxon>
        <taxon>Diplomonadida</taxon>
        <taxon>Hexamitidae</taxon>
        <taxon>Hexamitinae</taxon>
        <taxon>Spironucleus</taxon>
    </lineage>
</organism>
<evidence type="ECO:0000256" key="1">
    <source>
        <dbReference type="ARBA" id="ARBA00022723"/>
    </source>
</evidence>
<reference evidence="6 7" key="1">
    <citation type="journal article" date="2014" name="PLoS Genet.">
        <title>The Genome of Spironucleus salmonicida Highlights a Fish Pathogen Adapted to Fluctuating Environments.</title>
        <authorList>
            <person name="Xu F."/>
            <person name="Jerlstrom-Hultqvist J."/>
            <person name="Einarsson E."/>
            <person name="Astvaldsson A."/>
            <person name="Svard S.G."/>
            <person name="Andersson J.O."/>
        </authorList>
    </citation>
    <scope>NUCLEOTIDE SEQUENCE</scope>
    <source>
        <strain evidence="7">ATCC 50377</strain>
    </source>
</reference>
<dbReference type="InterPro" id="IPR043145">
    <property type="entry name" value="Znf_ZZ_sf"/>
</dbReference>
<sequence length="1581" mass="182668">MDQTLIKADPSHKQNVGRDECNFCEYPFKLNEIRMSCHQCKDFQICLNCFKAGTEYKSHRKNHDMYERREYDQVCWPDGMTVQDDLLLLEGIELHGFGSWDLIHAFMKRPEQEPLEIIAKHHAIVFGESGYIYQQLPNIDTFLQFRPLKEFTQSIISPMNSQQIFAAYFQQYSQLSAYTDQFNTEFMNQLFHQPLNLLSDPESAQFPAYQLLTEVASSTGEGTGQPYALGSWPKREEFSFELINKAEYPIMYLHFNPAKESKDSMSAKIRVLQCYSNRIVQRHIRKRILYQFSVHRSDRRVDDVSIEADLKVLKVQSQEAHCNSEMYQMDENVYKFESENPWLCRAFKTRLQFRQFASSILKEKETRENIFRLQIARLLGFRSLTRLTEVVNFLKNPQASPQDRARFPPGTVQFEQQDNSQDKFTTDNNTPADFIIEKKPQQLTGKVLISTSKTGQIDAKALEIKVNEQLFNLQSRLNQTIQINSLTLQDRIKLLLKQNFQLPANEISSYKYEICVQIMQQLGLATFADVQNLTVQQIVLLVENIRIQSFVSDCSNCGRCRVENRSCGERCFSSYFAQKWAELRGQKGLKMNEIGCLGCSCQEENGHNALCCFKRLSKSKLLARVSRQIQVENSQKLIVEDAENTENLNENDVQKWLQKDENEENSVNSKQDTTIFNTIQPKTVNQQQNNVKKQQNFLYEFFQNAQIPKQSSFPQVDLIISTLQETNKVPFFNPKNSHLFANRIFDLILYFQPLLETQNQLQFAFQRSSSLSSTLLNTVLSSFLFTVSQDSLTTSLYQILQSYSQNTKLNIFLNQTQIDQVQILFIIQTLFSGLTFIPKCESFSLLTNFLLEFSRQIFSSCAFNTNISATETLIQANIGSLQVGVQNFMAKQLDQADLIENFAQIFKQNIPQNIMIELFCRKCFIGGASIRNLLTLSQSNQSEKLNIKAFQAIVQMTSLAQQVQFGPYTQLVQHILLDSIYTFSCKNQLVYQLLSEMNKKRLYLVKNDDLTQQIHKSFRQKLLDTPKLTCQSFQFQKPQSILLLGLSNKIHSFKPLAKFLNFQQQVALIYLKFLSESDPIFTRKSVLSIKQQSKFPQENLFEIVTKPELLFKLSKEDYKYARIKLFQDAKSIMMNILTEEKLQEIILVLTSIIQSVEVQLNSIASKQTGAARVINEAFPSDQANANAASVDVNLGEFAFLIKNENRGNLLCTPIRKSHQLILNILKLKNEDPENYCVVHPVDYLFGSKIAHNGVSEENSVVPLNFNIRKLKQNKPPPGRQIRPTDQQQTAEYIQKYLTRGELALCCLANVQISTYLSAKVSFVSNGYIITNQILAAFDWRPALAETMAFLTLAQYNQNDRSTVPVLQDLDNQFVHPEWSSCIPDRIFAHNKIIDEQTRYRNVQTSITFRYQSNPVLSFEKLKIPSNKLKVRIQRLVQVPPCLLIKSVETNSIEAANKLIEKLSCILSRSRVFQDFGEGTRLLQSSRILTKRSPEVQVQTDRSFWSDNKNEYKDSLEIIKRDRLRKDKKKDSNVLIARNYGQHENELNQCFKGFTTVQGFGFQDFERVCPYLCQHIKDNARE</sequence>
<evidence type="ECO:0000256" key="2">
    <source>
        <dbReference type="ARBA" id="ARBA00022771"/>
    </source>
</evidence>
<dbReference type="SUPFAM" id="SSF57850">
    <property type="entry name" value="RING/U-box"/>
    <property type="match status" value="1"/>
</dbReference>
<dbReference type="OrthoDB" id="270417at2759"/>
<keyword evidence="8" id="KW-1185">Reference proteome</keyword>
<dbReference type="InterPro" id="IPR055141">
    <property type="entry name" value="TADA2A_B-like_dom"/>
</dbReference>
<dbReference type="CDD" id="cd00167">
    <property type="entry name" value="SANT"/>
    <property type="match status" value="1"/>
</dbReference>
<evidence type="ECO:0000259" key="5">
    <source>
        <dbReference type="PROSITE" id="PS50135"/>
    </source>
</evidence>
<evidence type="ECO:0000256" key="3">
    <source>
        <dbReference type="ARBA" id="ARBA00022833"/>
    </source>
</evidence>